<comment type="caution">
    <text evidence="1">The sequence shown here is derived from an EMBL/GenBank/DDBJ whole genome shotgun (WGS) entry which is preliminary data.</text>
</comment>
<accession>A0AAE1B1Q0</accession>
<evidence type="ECO:0000313" key="1">
    <source>
        <dbReference type="EMBL" id="KAK3797261.1"/>
    </source>
</evidence>
<protein>
    <submittedName>
        <fullName evidence="1">Uncharacterized protein</fullName>
    </submittedName>
</protein>
<dbReference type="Proteomes" id="UP001283361">
    <property type="component" value="Unassembled WGS sequence"/>
</dbReference>
<proteinExistence type="predicted"/>
<dbReference type="EMBL" id="JAWDGP010000794">
    <property type="protein sequence ID" value="KAK3797261.1"/>
    <property type="molecule type" value="Genomic_DNA"/>
</dbReference>
<sequence>MSKGEIYLDCLIKAYDLFAVKSRSYCVKDLLRIQALVNEGSSVGLTTQKGQSDIQVERSFAEMTETSRGMVTSRLHRLLTQ</sequence>
<name>A0AAE1B1Q0_9GAST</name>
<organism evidence="1 2">
    <name type="scientific">Elysia crispata</name>
    <name type="common">lettuce slug</name>
    <dbReference type="NCBI Taxonomy" id="231223"/>
    <lineage>
        <taxon>Eukaryota</taxon>
        <taxon>Metazoa</taxon>
        <taxon>Spiralia</taxon>
        <taxon>Lophotrochozoa</taxon>
        <taxon>Mollusca</taxon>
        <taxon>Gastropoda</taxon>
        <taxon>Heterobranchia</taxon>
        <taxon>Euthyneura</taxon>
        <taxon>Panpulmonata</taxon>
        <taxon>Sacoglossa</taxon>
        <taxon>Placobranchoidea</taxon>
        <taxon>Plakobranchidae</taxon>
        <taxon>Elysia</taxon>
    </lineage>
</organism>
<gene>
    <name evidence="1" type="ORF">RRG08_060787</name>
</gene>
<reference evidence="1" key="1">
    <citation type="journal article" date="2023" name="G3 (Bethesda)">
        <title>A reference genome for the long-term kleptoplast-retaining sea slug Elysia crispata morphotype clarki.</title>
        <authorList>
            <person name="Eastman K.E."/>
            <person name="Pendleton A.L."/>
            <person name="Shaikh M.A."/>
            <person name="Suttiyut T."/>
            <person name="Ogas R."/>
            <person name="Tomko P."/>
            <person name="Gavelis G."/>
            <person name="Widhalm J.R."/>
            <person name="Wisecaver J.H."/>
        </authorList>
    </citation>
    <scope>NUCLEOTIDE SEQUENCE</scope>
    <source>
        <strain evidence="1">ECLA1</strain>
    </source>
</reference>
<dbReference type="AlphaFoldDB" id="A0AAE1B1Q0"/>
<evidence type="ECO:0000313" key="2">
    <source>
        <dbReference type="Proteomes" id="UP001283361"/>
    </source>
</evidence>
<keyword evidence="2" id="KW-1185">Reference proteome</keyword>